<dbReference type="SUPFAM" id="SSF52047">
    <property type="entry name" value="RNI-like"/>
    <property type="match status" value="1"/>
</dbReference>
<dbReference type="InterPro" id="IPR032675">
    <property type="entry name" value="LRR_dom_sf"/>
</dbReference>
<feature type="region of interest" description="Disordered" evidence="2">
    <location>
        <begin position="426"/>
        <end position="451"/>
    </location>
</feature>
<dbReference type="InParanoid" id="A0A2V0NSJ9"/>
<feature type="region of interest" description="Disordered" evidence="2">
    <location>
        <begin position="650"/>
        <end position="673"/>
    </location>
</feature>
<dbReference type="Gene3D" id="3.80.10.10">
    <property type="entry name" value="Ribonuclease Inhibitor"/>
    <property type="match status" value="2"/>
</dbReference>
<comment type="subcellular location">
    <subcellularLocation>
        <location evidence="1">Cytoplasm</location>
        <location evidence="1">Cytoskeleton</location>
        <location evidence="1">Cilium axoneme</location>
    </subcellularLocation>
</comment>
<protein>
    <recommendedName>
        <fullName evidence="5">F-box domain-containing protein</fullName>
    </recommendedName>
</protein>
<dbReference type="OrthoDB" id="10602924at2759"/>
<dbReference type="PANTHER" id="PTHR13318:SF190">
    <property type="entry name" value="PARTNER OF PAIRED, ISOFORM B"/>
    <property type="match status" value="1"/>
</dbReference>
<dbReference type="Proteomes" id="UP000247498">
    <property type="component" value="Unassembled WGS sequence"/>
</dbReference>
<reference evidence="3 4" key="1">
    <citation type="journal article" date="2018" name="Sci. Rep.">
        <title>Raphidocelis subcapitata (=Pseudokirchneriella subcapitata) provides an insight into genome evolution and environmental adaptations in the Sphaeropleales.</title>
        <authorList>
            <person name="Suzuki S."/>
            <person name="Yamaguchi H."/>
            <person name="Nakajima N."/>
            <person name="Kawachi M."/>
        </authorList>
    </citation>
    <scope>NUCLEOTIDE SEQUENCE [LARGE SCALE GENOMIC DNA]</scope>
    <source>
        <strain evidence="3 4">NIES-35</strain>
    </source>
</reference>
<dbReference type="AlphaFoldDB" id="A0A2V0NSJ9"/>
<evidence type="ECO:0000313" key="4">
    <source>
        <dbReference type="Proteomes" id="UP000247498"/>
    </source>
</evidence>
<evidence type="ECO:0000313" key="3">
    <source>
        <dbReference type="EMBL" id="GBF90611.1"/>
    </source>
</evidence>
<gene>
    <name evidence="3" type="ORF">Rsub_03183</name>
</gene>
<feature type="compositionally biased region" description="Acidic residues" evidence="2">
    <location>
        <begin position="433"/>
        <end position="443"/>
    </location>
</feature>
<dbReference type="GO" id="GO:0005930">
    <property type="term" value="C:axoneme"/>
    <property type="evidence" value="ECO:0007669"/>
    <property type="project" value="UniProtKB-SubCell"/>
</dbReference>
<proteinExistence type="predicted"/>
<name>A0A2V0NSJ9_9CHLO</name>
<comment type="caution">
    <text evidence="3">The sequence shown here is derived from an EMBL/GenBank/DDBJ whole genome shotgun (WGS) entry which is preliminary data.</text>
</comment>
<evidence type="ECO:0008006" key="5">
    <source>
        <dbReference type="Google" id="ProtNLM"/>
    </source>
</evidence>
<evidence type="ECO:0000256" key="2">
    <source>
        <dbReference type="SAM" id="MobiDB-lite"/>
    </source>
</evidence>
<evidence type="ECO:0000256" key="1">
    <source>
        <dbReference type="ARBA" id="ARBA00004430"/>
    </source>
</evidence>
<accession>A0A2V0NSJ9</accession>
<feature type="compositionally biased region" description="Gly residues" evidence="2">
    <location>
        <begin position="654"/>
        <end position="667"/>
    </location>
</feature>
<dbReference type="EMBL" id="BDRX01000018">
    <property type="protein sequence ID" value="GBF90611.1"/>
    <property type="molecule type" value="Genomic_DNA"/>
</dbReference>
<dbReference type="GO" id="GO:0019005">
    <property type="term" value="C:SCF ubiquitin ligase complex"/>
    <property type="evidence" value="ECO:0007669"/>
    <property type="project" value="TreeGrafter"/>
</dbReference>
<dbReference type="PANTHER" id="PTHR13318">
    <property type="entry name" value="PARTNER OF PAIRED, ISOFORM B-RELATED"/>
    <property type="match status" value="1"/>
</dbReference>
<keyword evidence="4" id="KW-1185">Reference proteome</keyword>
<feature type="compositionally biased region" description="Gly residues" evidence="2">
    <location>
        <begin position="327"/>
        <end position="358"/>
    </location>
</feature>
<organism evidence="3 4">
    <name type="scientific">Raphidocelis subcapitata</name>
    <dbReference type="NCBI Taxonomy" id="307507"/>
    <lineage>
        <taxon>Eukaryota</taxon>
        <taxon>Viridiplantae</taxon>
        <taxon>Chlorophyta</taxon>
        <taxon>core chlorophytes</taxon>
        <taxon>Chlorophyceae</taxon>
        <taxon>CS clade</taxon>
        <taxon>Sphaeropleales</taxon>
        <taxon>Selenastraceae</taxon>
        <taxon>Raphidocelis</taxon>
    </lineage>
</organism>
<sequence>MEPHGAWARCFGCFGCGTPDLESRLEDLNCRSGYVTASSWDSVPQDVLLAVGPYLSAAARRSCRLACRNWRLTFSADVPELRLPLAFASSPAAAGALRRVAGGFPSLARLQLSHADGWCDPVQARMNLEPMVRLDSRAVCLDALAAALPALPSLSVQDATFTRDPWPLGPELRKLPGLKDLSVEWDTALWAPGQTMHEWEALSGVFALTALSRLRLRKGARLFLGEAPLGAAALAAAAPMRGLRCLELSALRLAGDAPLAALGLLTGLTRLALGGQLAVGLGGLAAALAQLTGLEELELGQLAASNEDLAAAVAAHAEGKAARRAAGRGGGAARGRGGRGGGGRSGGGGAADAGAGGGGADDWSRALSPLSRLRRLCLQSDLAFLGGCAALRSMRALTHVSLQGGAKFLEFGAASRDTLPASWLALRPASPAPDDDGGGEDGDGGGGGGGVVPGWPALRRLQIDGLQLADGLVDAVARLCGLRTLVLSGPCLLAHQPQHRALAPALAAQLQAQLRMAGAAAGGAAAGAAAGDGGGAAAGLLQLPPGDRDLLTRLSPLTALERFELHTQPQTPHALHASNFALSHLLICWTALTSLHFDMRARSGAPPIGALAFAARLRDLSINMLEAGALAGAAPAAPAAAAAAAAPASAATAPGGGGGADGGGGEEPPGPVEWRALPAGLQSLSLSGLQIGPRDLAAMAEASAGIRHLRLLFTGARDHHAYHIARGWPGLETLIIKEPAGSGGLNGSGLSAIGGRLAALRALAVTVQPRADAAPLGALSALERLVLDGRANAEVVGWAGLCRLGRLRSITLPLLQMHRDGTFAALQAALRDCAISNAGAALNVQFGCHWFAHFGEAERDWWRQPAAPWAWHPFLLIRV</sequence>
<dbReference type="GO" id="GO:0031146">
    <property type="term" value="P:SCF-dependent proteasomal ubiquitin-dependent protein catabolic process"/>
    <property type="evidence" value="ECO:0007669"/>
    <property type="project" value="TreeGrafter"/>
</dbReference>
<feature type="region of interest" description="Disordered" evidence="2">
    <location>
        <begin position="325"/>
        <end position="358"/>
    </location>
</feature>